<dbReference type="EMBL" id="PVEM01000017">
    <property type="protein sequence ID" value="PTD02588.1"/>
    <property type="molecule type" value="Genomic_DNA"/>
</dbReference>
<feature type="transmembrane region" description="Helical" evidence="1">
    <location>
        <begin position="12"/>
        <end position="37"/>
    </location>
</feature>
<name>A0A2T4GG09_FUSCU</name>
<evidence type="ECO:0000313" key="3">
    <source>
        <dbReference type="EMBL" id="PTD02588.1"/>
    </source>
</evidence>
<dbReference type="AlphaFoldDB" id="A0A2T4GG09"/>
<keyword evidence="1" id="KW-1133">Transmembrane helix</keyword>
<dbReference type="Proteomes" id="UP000663297">
    <property type="component" value="Chromosome 2"/>
</dbReference>
<protein>
    <submittedName>
        <fullName evidence="2">Uncharacterized protein</fullName>
    </submittedName>
</protein>
<dbReference type="OrthoDB" id="4849929at2759"/>
<dbReference type="OMA" id="QFEGLEM"/>
<evidence type="ECO:0000313" key="2">
    <source>
        <dbReference type="EMBL" id="PTD02493.1"/>
    </source>
</evidence>
<reference evidence="4" key="2">
    <citation type="submission" date="2020-11" db="EMBL/GenBank/DDBJ databases">
        <title>The chromosome-scale genome resource for two endophytic Fusarium species: F. culmorum and F. pseudograminearum.</title>
        <authorList>
            <person name="Yuan Z."/>
        </authorList>
    </citation>
    <scope>NUCLEOTIDE SEQUENCE</scope>
    <source>
        <strain evidence="4">Class2-1B</strain>
    </source>
</reference>
<evidence type="ECO:0000313" key="5">
    <source>
        <dbReference type="Proteomes" id="UP000241587"/>
    </source>
</evidence>
<keyword evidence="1" id="KW-0472">Membrane</keyword>
<evidence type="ECO:0000313" key="4">
    <source>
        <dbReference type="EMBL" id="QPC62915.1"/>
    </source>
</evidence>
<dbReference type="EMBL" id="PVEM01000021">
    <property type="protein sequence ID" value="PTD02493.1"/>
    <property type="molecule type" value="Genomic_DNA"/>
</dbReference>
<feature type="transmembrane region" description="Helical" evidence="1">
    <location>
        <begin position="87"/>
        <end position="114"/>
    </location>
</feature>
<feature type="transmembrane region" description="Helical" evidence="1">
    <location>
        <begin position="120"/>
        <end position="141"/>
    </location>
</feature>
<organism evidence="2 5">
    <name type="scientific">Fusarium culmorum</name>
    <dbReference type="NCBI Taxonomy" id="5516"/>
    <lineage>
        <taxon>Eukaryota</taxon>
        <taxon>Fungi</taxon>
        <taxon>Dikarya</taxon>
        <taxon>Ascomycota</taxon>
        <taxon>Pezizomycotina</taxon>
        <taxon>Sordariomycetes</taxon>
        <taxon>Hypocreomycetidae</taxon>
        <taxon>Hypocreales</taxon>
        <taxon>Nectriaceae</taxon>
        <taxon>Fusarium</taxon>
    </lineage>
</organism>
<gene>
    <name evidence="3" type="ORF">FCULG_00012598</name>
    <name evidence="2" type="ORF">FCULG_00012861</name>
    <name evidence="4" type="ORF">HYE67_005146</name>
</gene>
<evidence type="ECO:0000256" key="1">
    <source>
        <dbReference type="SAM" id="Phobius"/>
    </source>
</evidence>
<accession>A0A2T4GG09</accession>
<dbReference type="Proteomes" id="UP000241587">
    <property type="component" value="Unassembled WGS sequence"/>
</dbReference>
<sequence>MYHEHGIELGEGSLIPTCTMCKAWLTSLSLGITILGLCQINTLSGIACVAAVVLTSAAIVTIVTAASTAMHQVTILQPVGRLERVNLVIGWSPLFLLGVVIQELAIGMLLWHTGNCSNEWVMFLASDLAVLVTVIMVSLWVRRQIGELIGLARLSKKEGSSANFYYPLLE</sequence>
<dbReference type="EMBL" id="CP064748">
    <property type="protein sequence ID" value="QPC62915.1"/>
    <property type="molecule type" value="Genomic_DNA"/>
</dbReference>
<keyword evidence="5" id="KW-1185">Reference proteome</keyword>
<keyword evidence="1" id="KW-0812">Transmembrane</keyword>
<proteinExistence type="predicted"/>
<feature type="transmembrane region" description="Helical" evidence="1">
    <location>
        <begin position="43"/>
        <end position="66"/>
    </location>
</feature>
<reference evidence="2 5" key="1">
    <citation type="submission" date="2018-02" db="EMBL/GenBank/DDBJ databases">
        <title>Fusarium culmorum secondary metabolites in fungal-bacterial-plant interactions.</title>
        <authorList>
            <person name="Schmidt R."/>
        </authorList>
    </citation>
    <scope>NUCLEOTIDE SEQUENCE [LARGE SCALE GENOMIC DNA]</scope>
    <source>
        <strain evidence="2 5">PV</strain>
    </source>
</reference>